<gene>
    <name evidence="11 13" type="primary">kdpC</name>
    <name evidence="13" type="ORF">JQN70_18455</name>
</gene>
<dbReference type="NCBIfam" id="TIGR00681">
    <property type="entry name" value="kdpC"/>
    <property type="match status" value="1"/>
</dbReference>
<comment type="subcellular location">
    <subcellularLocation>
        <location evidence="11">Cell membrane</location>
        <topology evidence="11">Single-pass membrane protein</topology>
    </subcellularLocation>
</comment>
<comment type="subunit">
    <text evidence="11">The system is composed of three essential subunits: KdpA, KdpB and KdpC.</text>
</comment>
<evidence type="ECO:0000256" key="7">
    <source>
        <dbReference type="ARBA" id="ARBA00022958"/>
    </source>
</evidence>
<organism evidence="13 14">
    <name type="scientific">Phycicoccus sonneratiae</name>
    <dbReference type="NCBI Taxonomy" id="2807628"/>
    <lineage>
        <taxon>Bacteria</taxon>
        <taxon>Bacillati</taxon>
        <taxon>Actinomycetota</taxon>
        <taxon>Actinomycetes</taxon>
        <taxon>Micrococcales</taxon>
        <taxon>Intrasporangiaceae</taxon>
        <taxon>Phycicoccus</taxon>
    </lineage>
</organism>
<evidence type="ECO:0000313" key="14">
    <source>
        <dbReference type="Proteomes" id="UP001430172"/>
    </source>
</evidence>
<dbReference type="PIRSF" id="PIRSF001296">
    <property type="entry name" value="K_ATPase_KdpC"/>
    <property type="match status" value="1"/>
</dbReference>
<name>A0ABS2CR61_9MICO</name>
<evidence type="ECO:0000256" key="3">
    <source>
        <dbReference type="ARBA" id="ARBA00022538"/>
    </source>
</evidence>
<dbReference type="NCBIfam" id="NF001454">
    <property type="entry name" value="PRK00315.1"/>
    <property type="match status" value="1"/>
</dbReference>
<reference evidence="13" key="1">
    <citation type="submission" date="2021-02" db="EMBL/GenBank/DDBJ databases">
        <title>Phycicoccus sp. MQZ13P-5T, whole genome shotgun sequence.</title>
        <authorList>
            <person name="Tuo L."/>
        </authorList>
    </citation>
    <scope>NUCLEOTIDE SEQUENCE</scope>
    <source>
        <strain evidence="13">MQZ13P-5</strain>
    </source>
</reference>
<feature type="region of interest" description="Disordered" evidence="12">
    <location>
        <begin position="57"/>
        <end position="94"/>
    </location>
</feature>
<dbReference type="Proteomes" id="UP001430172">
    <property type="component" value="Unassembled WGS sequence"/>
</dbReference>
<dbReference type="HAMAP" id="MF_00276">
    <property type="entry name" value="KdpC"/>
    <property type="match status" value="1"/>
</dbReference>
<keyword evidence="4 11" id="KW-0812">Transmembrane</keyword>
<evidence type="ECO:0000256" key="1">
    <source>
        <dbReference type="ARBA" id="ARBA00022448"/>
    </source>
</evidence>
<evidence type="ECO:0000256" key="5">
    <source>
        <dbReference type="ARBA" id="ARBA00022741"/>
    </source>
</evidence>
<keyword evidence="3 11" id="KW-0633">Potassium transport</keyword>
<evidence type="ECO:0000256" key="9">
    <source>
        <dbReference type="ARBA" id="ARBA00023065"/>
    </source>
</evidence>
<sequence>MTTTRQLGAALKALLVLTVLCGVLYPAAILAVGLVVPDRANGQPVVVGGREVGSALLGQPPSGPEWFQGRPSASDSSGDVSGGSNYGPSNPDLAADVAEREKALRAANPDAPQQIPADALTTSASGLDPDVSPEYARWQVARVAAARGLEQTRVLRLVDQHVREAPLGFLGQDRVNVLELNVALAGLTRG</sequence>
<dbReference type="Pfam" id="PF02669">
    <property type="entry name" value="KdpC"/>
    <property type="match status" value="1"/>
</dbReference>
<comment type="caution">
    <text evidence="13">The sequence shown here is derived from an EMBL/GenBank/DDBJ whole genome shotgun (WGS) entry which is preliminary data.</text>
</comment>
<evidence type="ECO:0000313" key="13">
    <source>
        <dbReference type="EMBL" id="MBM6402380.1"/>
    </source>
</evidence>
<evidence type="ECO:0000256" key="12">
    <source>
        <dbReference type="SAM" id="MobiDB-lite"/>
    </source>
</evidence>
<dbReference type="RefSeq" id="WP_204132842.1">
    <property type="nucleotide sequence ID" value="NZ_JAFDVD010000024.1"/>
</dbReference>
<dbReference type="EMBL" id="JAFDVD010000024">
    <property type="protein sequence ID" value="MBM6402380.1"/>
    <property type="molecule type" value="Genomic_DNA"/>
</dbReference>
<evidence type="ECO:0000256" key="8">
    <source>
        <dbReference type="ARBA" id="ARBA00022989"/>
    </source>
</evidence>
<proteinExistence type="inferred from homology"/>
<dbReference type="PANTHER" id="PTHR30042:SF2">
    <property type="entry name" value="POTASSIUM-TRANSPORTING ATPASE KDPC SUBUNIT"/>
    <property type="match status" value="1"/>
</dbReference>
<accession>A0ABS2CR61</accession>
<evidence type="ECO:0000256" key="11">
    <source>
        <dbReference type="HAMAP-Rule" id="MF_00276"/>
    </source>
</evidence>
<keyword evidence="14" id="KW-1185">Reference proteome</keyword>
<keyword evidence="7 11" id="KW-0630">Potassium</keyword>
<comment type="function">
    <text evidence="11">Part of the high-affinity ATP-driven potassium transport (or Kdp) system, which catalyzes the hydrolysis of ATP coupled with the electrogenic transport of potassium into the cytoplasm. This subunit acts as a catalytic chaperone that increases the ATP-binding affinity of the ATP-hydrolyzing subunit KdpB by the formation of a transient KdpB/KdpC/ATP ternary complex.</text>
</comment>
<dbReference type="PANTHER" id="PTHR30042">
    <property type="entry name" value="POTASSIUM-TRANSPORTING ATPASE C CHAIN"/>
    <property type="match status" value="1"/>
</dbReference>
<evidence type="ECO:0000256" key="6">
    <source>
        <dbReference type="ARBA" id="ARBA00022840"/>
    </source>
</evidence>
<keyword evidence="2 11" id="KW-1003">Cell membrane</keyword>
<keyword evidence="9 11" id="KW-0406">Ion transport</keyword>
<keyword evidence="5 11" id="KW-0547">Nucleotide-binding</keyword>
<protein>
    <recommendedName>
        <fullName evidence="11">Potassium-transporting ATPase KdpC subunit</fullName>
    </recommendedName>
    <alternativeName>
        <fullName evidence="11">ATP phosphohydrolase [potassium-transporting] C chain</fullName>
    </alternativeName>
    <alternativeName>
        <fullName evidence="11">Potassium-binding and translocating subunit C</fullName>
    </alternativeName>
    <alternativeName>
        <fullName evidence="11">Potassium-translocating ATPase C chain</fullName>
    </alternativeName>
</protein>
<keyword evidence="1 11" id="KW-0813">Transport</keyword>
<dbReference type="InterPro" id="IPR003820">
    <property type="entry name" value="KdpC"/>
</dbReference>
<evidence type="ECO:0000256" key="2">
    <source>
        <dbReference type="ARBA" id="ARBA00022475"/>
    </source>
</evidence>
<keyword evidence="10 11" id="KW-0472">Membrane</keyword>
<keyword evidence="6 11" id="KW-0067">ATP-binding</keyword>
<evidence type="ECO:0000256" key="10">
    <source>
        <dbReference type="ARBA" id="ARBA00023136"/>
    </source>
</evidence>
<comment type="similarity">
    <text evidence="11">Belongs to the KdpC family.</text>
</comment>
<evidence type="ECO:0000256" key="4">
    <source>
        <dbReference type="ARBA" id="ARBA00022692"/>
    </source>
</evidence>
<keyword evidence="8 11" id="KW-1133">Transmembrane helix</keyword>